<dbReference type="PATRIC" id="fig|762836.4.peg.2371"/>
<dbReference type="InterPro" id="IPR013325">
    <property type="entry name" value="RNA_pol_sigma_r2"/>
</dbReference>
<reference evidence="8" key="1">
    <citation type="journal article" date="2016" name="Front. Microbiol.">
        <title>Molecular Keys to the Janthinobacterium and Duganella spp. Interaction with the Plant Pathogen Fusarium graminearum.</title>
        <authorList>
            <person name="Haack F.S."/>
            <person name="Poehlein A."/>
            <person name="Kroger C."/>
            <person name="Voigt C.A."/>
            <person name="Piepenbring M."/>
            <person name="Bode H.B."/>
            <person name="Daniel R."/>
            <person name="Schafer W."/>
            <person name="Streit W.R."/>
        </authorList>
    </citation>
    <scope>NUCLEOTIDE SEQUENCE [LARGE SCALE GENOMIC DNA]</scope>
    <source>
        <strain evidence="8">T54</strain>
    </source>
</reference>
<dbReference type="InterPro" id="IPR036388">
    <property type="entry name" value="WH-like_DNA-bd_sf"/>
</dbReference>
<dbReference type="InterPro" id="IPR007627">
    <property type="entry name" value="RNA_pol_sigma70_r2"/>
</dbReference>
<dbReference type="GO" id="GO:0016987">
    <property type="term" value="F:sigma factor activity"/>
    <property type="evidence" value="ECO:0007669"/>
    <property type="project" value="UniProtKB-KW"/>
</dbReference>
<dbReference type="OrthoDB" id="9784272at2"/>
<organism evidence="7 8">
    <name type="scientific">Duganella phyllosphaerae</name>
    <dbReference type="NCBI Taxonomy" id="762836"/>
    <lineage>
        <taxon>Bacteria</taxon>
        <taxon>Pseudomonadati</taxon>
        <taxon>Pseudomonadota</taxon>
        <taxon>Betaproteobacteria</taxon>
        <taxon>Burkholderiales</taxon>
        <taxon>Oxalobacteraceae</taxon>
        <taxon>Telluria group</taxon>
        <taxon>Duganella</taxon>
    </lineage>
</organism>
<accession>A0A1E7WNB2</accession>
<comment type="caution">
    <text evidence="7">The sequence shown here is derived from an EMBL/GenBank/DDBJ whole genome shotgun (WGS) entry which is preliminary data.</text>
</comment>
<evidence type="ECO:0000256" key="1">
    <source>
        <dbReference type="ARBA" id="ARBA00010641"/>
    </source>
</evidence>
<dbReference type="NCBIfam" id="TIGR02937">
    <property type="entry name" value="sigma70-ECF"/>
    <property type="match status" value="1"/>
</dbReference>
<dbReference type="GO" id="GO:0003677">
    <property type="term" value="F:DNA binding"/>
    <property type="evidence" value="ECO:0007669"/>
    <property type="project" value="InterPro"/>
</dbReference>
<dbReference type="SUPFAM" id="SSF88659">
    <property type="entry name" value="Sigma3 and sigma4 domains of RNA polymerase sigma factors"/>
    <property type="match status" value="1"/>
</dbReference>
<dbReference type="PANTHER" id="PTHR43133:SF62">
    <property type="entry name" value="RNA POLYMERASE SIGMA FACTOR SIGZ"/>
    <property type="match status" value="1"/>
</dbReference>
<evidence type="ECO:0000256" key="2">
    <source>
        <dbReference type="ARBA" id="ARBA00023015"/>
    </source>
</evidence>
<dbReference type="EMBL" id="LROM01000082">
    <property type="protein sequence ID" value="OFA00639.1"/>
    <property type="molecule type" value="Genomic_DNA"/>
</dbReference>
<evidence type="ECO:0000259" key="6">
    <source>
        <dbReference type="Pfam" id="PF08281"/>
    </source>
</evidence>
<dbReference type="InterPro" id="IPR039425">
    <property type="entry name" value="RNA_pol_sigma-70-like"/>
</dbReference>
<dbReference type="InterPro" id="IPR013324">
    <property type="entry name" value="RNA_pol_sigma_r3/r4-like"/>
</dbReference>
<keyword evidence="3" id="KW-0731">Sigma factor</keyword>
<dbReference type="InterPro" id="IPR014284">
    <property type="entry name" value="RNA_pol_sigma-70_dom"/>
</dbReference>
<dbReference type="SUPFAM" id="SSF88946">
    <property type="entry name" value="Sigma2 domain of RNA polymerase sigma factors"/>
    <property type="match status" value="1"/>
</dbReference>
<keyword evidence="8" id="KW-1185">Reference proteome</keyword>
<sequence>MPPTADGFDYDAALHACALGDQQALQRLYQQDSRHLLGVALRIVRRRDLAEDVLHDAFVSIWQKAASFDAGRGAGRGWIFSVVRHQALNALRSRERDVYTGDNDALDALQQAQDGQDGQGAHGNPVSEQFELQANMGRLNDCLGNLDSAKRNSIVCAYVDGCSHSEIAARLNAPLGTVKAWLKRGLAALRECMG</sequence>
<keyword evidence="4" id="KW-0804">Transcription</keyword>
<dbReference type="InterPro" id="IPR013249">
    <property type="entry name" value="RNA_pol_sigma70_r4_t2"/>
</dbReference>
<keyword evidence="2" id="KW-0805">Transcription regulation</keyword>
<dbReference type="Pfam" id="PF04542">
    <property type="entry name" value="Sigma70_r2"/>
    <property type="match status" value="1"/>
</dbReference>
<name>A0A1E7WNB2_9BURK</name>
<dbReference type="PANTHER" id="PTHR43133">
    <property type="entry name" value="RNA POLYMERASE ECF-TYPE SIGMA FACTO"/>
    <property type="match status" value="1"/>
</dbReference>
<dbReference type="GO" id="GO:0006352">
    <property type="term" value="P:DNA-templated transcription initiation"/>
    <property type="evidence" value="ECO:0007669"/>
    <property type="project" value="InterPro"/>
</dbReference>
<feature type="domain" description="RNA polymerase sigma-70 region 2" evidence="5">
    <location>
        <begin position="28"/>
        <end position="96"/>
    </location>
</feature>
<dbReference type="Gene3D" id="1.10.10.10">
    <property type="entry name" value="Winged helix-like DNA-binding domain superfamily/Winged helix DNA-binding domain"/>
    <property type="match status" value="1"/>
</dbReference>
<dbReference type="Proteomes" id="UP000175989">
    <property type="component" value="Unassembled WGS sequence"/>
</dbReference>
<dbReference type="Gene3D" id="1.10.1740.10">
    <property type="match status" value="1"/>
</dbReference>
<dbReference type="NCBIfam" id="NF009189">
    <property type="entry name" value="PRK12537.1"/>
    <property type="match status" value="1"/>
</dbReference>
<evidence type="ECO:0000256" key="3">
    <source>
        <dbReference type="ARBA" id="ARBA00023082"/>
    </source>
</evidence>
<gene>
    <name evidence="7" type="primary">sigK_2</name>
    <name evidence="7" type="ORF">DUPY_22910</name>
</gene>
<protein>
    <submittedName>
        <fullName evidence="7">ECF RNA polymerase sigma factor SigK</fullName>
    </submittedName>
</protein>
<evidence type="ECO:0000313" key="7">
    <source>
        <dbReference type="EMBL" id="OFA00639.1"/>
    </source>
</evidence>
<dbReference type="RefSeq" id="WP_070248360.1">
    <property type="nucleotide sequence ID" value="NZ_LROM01000082.1"/>
</dbReference>
<dbReference type="Pfam" id="PF08281">
    <property type="entry name" value="Sigma70_r4_2"/>
    <property type="match status" value="1"/>
</dbReference>
<evidence type="ECO:0000313" key="8">
    <source>
        <dbReference type="Proteomes" id="UP000175989"/>
    </source>
</evidence>
<dbReference type="AlphaFoldDB" id="A0A1E7WNB2"/>
<evidence type="ECO:0000256" key="4">
    <source>
        <dbReference type="ARBA" id="ARBA00023163"/>
    </source>
</evidence>
<evidence type="ECO:0000259" key="5">
    <source>
        <dbReference type="Pfam" id="PF04542"/>
    </source>
</evidence>
<feature type="domain" description="RNA polymerase sigma factor 70 region 4 type 2" evidence="6">
    <location>
        <begin position="138"/>
        <end position="189"/>
    </location>
</feature>
<comment type="similarity">
    <text evidence="1">Belongs to the sigma-70 factor family. ECF subfamily.</text>
</comment>
<proteinExistence type="inferred from homology"/>